<evidence type="ECO:0000256" key="2">
    <source>
        <dbReference type="SAM" id="Phobius"/>
    </source>
</evidence>
<evidence type="ECO:0000256" key="1">
    <source>
        <dbReference type="SAM" id="MobiDB-lite"/>
    </source>
</evidence>
<feature type="region of interest" description="Disordered" evidence="1">
    <location>
        <begin position="175"/>
        <end position="224"/>
    </location>
</feature>
<dbReference type="EMBL" id="QWFX01000005">
    <property type="protein sequence ID" value="RIJ32543.1"/>
    <property type="molecule type" value="Genomic_DNA"/>
</dbReference>
<evidence type="ECO:0000313" key="3">
    <source>
        <dbReference type="EMBL" id="RIJ32543.1"/>
    </source>
</evidence>
<feature type="compositionally biased region" description="Acidic residues" evidence="1">
    <location>
        <begin position="214"/>
        <end position="224"/>
    </location>
</feature>
<evidence type="ECO:0000313" key="4">
    <source>
        <dbReference type="Proteomes" id="UP000266385"/>
    </source>
</evidence>
<dbReference type="Proteomes" id="UP000266385">
    <property type="component" value="Unassembled WGS sequence"/>
</dbReference>
<proteinExistence type="predicted"/>
<reference evidence="3 4" key="1">
    <citation type="submission" date="2018-08" db="EMBL/GenBank/DDBJ databases">
        <title>Henriciella mobilis sp. nov., isolated from seawater.</title>
        <authorList>
            <person name="Cheng H."/>
            <person name="Wu Y.-H."/>
            <person name="Xu X.-W."/>
            <person name="Guo L.-L."/>
        </authorList>
    </citation>
    <scope>NUCLEOTIDE SEQUENCE [LARGE SCALE GENOMIC DNA]</scope>
    <source>
        <strain evidence="3 4">JN25</strain>
    </source>
</reference>
<sequence>MDTMQNNWSLVVTVVSAIFAIIGAIASHLETRRQEKIRVETLRMHVDGASLDWGSAAIDVLGRMVMFAKTRRQQTNEQSFQTNKVNLMMQLSSLIERGRMFFPNIDPEKKGAEKHGAYRGSRPPILDALVFAYYELEAMTRDDGPTGENSAAFIEECRRLLVSELQAHTDPRRRDMILGRYDKQRRSHREEALGHAASIKNRLKARRPHLEIEAQQEDPEQEAA</sequence>
<keyword evidence="4" id="KW-1185">Reference proteome</keyword>
<accession>A0A399RQE1</accession>
<dbReference type="AlphaFoldDB" id="A0A399RQE1"/>
<organism evidence="3 4">
    <name type="scientific">Henriciella mobilis</name>
    <dbReference type="NCBI Taxonomy" id="2305467"/>
    <lineage>
        <taxon>Bacteria</taxon>
        <taxon>Pseudomonadati</taxon>
        <taxon>Pseudomonadota</taxon>
        <taxon>Alphaproteobacteria</taxon>
        <taxon>Hyphomonadales</taxon>
        <taxon>Hyphomonadaceae</taxon>
        <taxon>Henriciella</taxon>
    </lineage>
</organism>
<feature type="transmembrane region" description="Helical" evidence="2">
    <location>
        <begin position="6"/>
        <end position="29"/>
    </location>
</feature>
<keyword evidence="2" id="KW-0472">Membrane</keyword>
<keyword evidence="2" id="KW-1133">Transmembrane helix</keyword>
<evidence type="ECO:0008006" key="5">
    <source>
        <dbReference type="Google" id="ProtNLM"/>
    </source>
</evidence>
<gene>
    <name evidence="3" type="ORF">D1223_01435</name>
</gene>
<comment type="caution">
    <text evidence="3">The sequence shown here is derived from an EMBL/GenBank/DDBJ whole genome shotgun (WGS) entry which is preliminary data.</text>
</comment>
<protein>
    <recommendedName>
        <fullName evidence="5">DUF4760 domain-containing protein</fullName>
    </recommendedName>
</protein>
<name>A0A399RQE1_9PROT</name>
<keyword evidence="2" id="KW-0812">Transmembrane</keyword>
<feature type="compositionally biased region" description="Basic and acidic residues" evidence="1">
    <location>
        <begin position="175"/>
        <end position="193"/>
    </location>
</feature>